<comment type="function">
    <text evidence="1 4">The glycine cleavage system catalyzes the degradation of glycine. The P protein binds the alpha-amino group of glycine through its pyridoxal phosphate cofactor; CO(2) is released and the remaining methylamine moiety is then transferred to the lipoamide cofactor of the H protein.</text>
</comment>
<dbReference type="InterPro" id="IPR023010">
    <property type="entry name" value="GcvPA"/>
</dbReference>
<dbReference type="GO" id="GO:0004375">
    <property type="term" value="F:glycine dehydrogenase (decarboxylating) activity"/>
    <property type="evidence" value="ECO:0007669"/>
    <property type="project" value="UniProtKB-EC"/>
</dbReference>
<dbReference type="InterPro" id="IPR015422">
    <property type="entry name" value="PyrdxlP-dep_Trfase_small"/>
</dbReference>
<dbReference type="Gene3D" id="3.40.640.10">
    <property type="entry name" value="Type I PLP-dependent aspartate aminotransferase-like (Major domain)"/>
    <property type="match status" value="1"/>
</dbReference>
<dbReference type="PANTHER" id="PTHR42806:SF1">
    <property type="entry name" value="GLYCINE DEHYDROGENASE (DECARBOXYLATING)"/>
    <property type="match status" value="1"/>
</dbReference>
<dbReference type="Proteomes" id="UP000306630">
    <property type="component" value="Unassembled WGS sequence"/>
</dbReference>
<comment type="subunit">
    <text evidence="4">The glycine cleavage system is composed of four proteins: P, T, L and H. In this organism, the P 'protein' is a heterodimer of two subunits.</text>
</comment>
<dbReference type="InterPro" id="IPR049315">
    <property type="entry name" value="GDC-P_N"/>
</dbReference>
<keyword evidence="2 4" id="KW-0560">Oxidoreductase</keyword>
<dbReference type="HAMAP" id="MF_00712">
    <property type="entry name" value="GcvPA"/>
    <property type="match status" value="1"/>
</dbReference>
<evidence type="ECO:0000259" key="5">
    <source>
        <dbReference type="Pfam" id="PF02347"/>
    </source>
</evidence>
<evidence type="ECO:0000256" key="2">
    <source>
        <dbReference type="ARBA" id="ARBA00023002"/>
    </source>
</evidence>
<sequence>MAYHHYFPHTDEDVAAMLARCGMTSLDRLYDDIPEELLLGREYNLPAAKSEKEVRDFFASLGAENRTLTCFAGAGYYDHYTPAAIPSILSRSEFLTAYTPYQPEISQGTLQYIFEYQTMMAALTGMEVSNASMYDGTTAAAEAMLMMVASSRKRNRVLVSATVLPQVRAVMATYAHYHGIVLDEVPATEGGVTNREALSMMLAQGDVAGVLVATPNRFGILEDYTGLADEAHSAKALLAMYANPSALAVIKTPGEWDADIACGDAQPLGIPLNYGGPYLGFLCCKKAHIRKLPGRIVGATVDGNGQRVFVLTLQAREQHIRREKATSNICSNQGLMALFATVYLSLMGPDGMREINEAGAANARWLLERIVATGKARMAWPDAPWLNEFVLDTDAPVDDIISGGIDRGVLPGVKISDHRILVAVTEMRTETEMQSLVDIFASI</sequence>
<accession>A0A4V3RU55</accession>
<dbReference type="EMBL" id="SRYD01000031">
    <property type="protein sequence ID" value="TGY73649.1"/>
    <property type="molecule type" value="Genomic_DNA"/>
</dbReference>
<dbReference type="RefSeq" id="WP_135993387.1">
    <property type="nucleotide sequence ID" value="NZ_SRYD01000031.1"/>
</dbReference>
<evidence type="ECO:0000313" key="7">
    <source>
        <dbReference type="Proteomes" id="UP000306630"/>
    </source>
</evidence>
<dbReference type="AlphaFoldDB" id="A0A4V3RU55"/>
<dbReference type="InterPro" id="IPR015421">
    <property type="entry name" value="PyrdxlP-dep_Trfase_major"/>
</dbReference>
<evidence type="ECO:0000313" key="6">
    <source>
        <dbReference type="EMBL" id="TGY73649.1"/>
    </source>
</evidence>
<dbReference type="GO" id="GO:0009116">
    <property type="term" value="P:nucleoside metabolic process"/>
    <property type="evidence" value="ECO:0007669"/>
    <property type="project" value="InterPro"/>
</dbReference>
<organism evidence="6 7">
    <name type="scientific">Muribaculum intestinale</name>
    <dbReference type="NCBI Taxonomy" id="1796646"/>
    <lineage>
        <taxon>Bacteria</taxon>
        <taxon>Pseudomonadati</taxon>
        <taxon>Bacteroidota</taxon>
        <taxon>Bacteroidia</taxon>
        <taxon>Bacteroidales</taxon>
        <taxon>Muribaculaceae</taxon>
        <taxon>Muribaculum</taxon>
    </lineage>
</organism>
<feature type="domain" description="Glycine cleavage system P-protein N-terminal" evidence="5">
    <location>
        <begin position="5"/>
        <end position="440"/>
    </location>
</feature>
<dbReference type="InterPro" id="IPR015424">
    <property type="entry name" value="PyrdxlP-dep_Trfase"/>
</dbReference>
<comment type="catalytic activity">
    <reaction evidence="3 4">
        <text>N(6)-[(R)-lipoyl]-L-lysyl-[glycine-cleavage complex H protein] + glycine + H(+) = N(6)-[(R)-S(8)-aminomethyldihydrolipoyl]-L-lysyl-[glycine-cleavage complex H protein] + CO2</text>
        <dbReference type="Rhea" id="RHEA:24304"/>
        <dbReference type="Rhea" id="RHEA-COMP:10494"/>
        <dbReference type="Rhea" id="RHEA-COMP:10495"/>
        <dbReference type="ChEBI" id="CHEBI:15378"/>
        <dbReference type="ChEBI" id="CHEBI:16526"/>
        <dbReference type="ChEBI" id="CHEBI:57305"/>
        <dbReference type="ChEBI" id="CHEBI:83099"/>
        <dbReference type="ChEBI" id="CHEBI:83143"/>
        <dbReference type="EC" id="1.4.4.2"/>
    </reaction>
</comment>
<dbReference type="Pfam" id="PF02347">
    <property type="entry name" value="GDC-P"/>
    <property type="match status" value="1"/>
</dbReference>
<evidence type="ECO:0000256" key="4">
    <source>
        <dbReference type="HAMAP-Rule" id="MF_00712"/>
    </source>
</evidence>
<gene>
    <name evidence="4" type="primary">gcvPA</name>
    <name evidence="6" type="ORF">E5333_08635</name>
</gene>
<dbReference type="PIRSF" id="PIRSF006815">
    <property type="entry name" value="GcvPA"/>
    <property type="match status" value="1"/>
</dbReference>
<dbReference type="EC" id="1.4.4.2" evidence="4"/>
<reference evidence="6 7" key="1">
    <citation type="submission" date="2019-04" db="EMBL/GenBank/DDBJ databases">
        <title>Microbes associate with the intestines of laboratory mice.</title>
        <authorList>
            <person name="Navarre W."/>
            <person name="Wong E."/>
            <person name="Huang K."/>
            <person name="Tropini C."/>
            <person name="Ng K."/>
            <person name="Yu B."/>
        </authorList>
    </citation>
    <scope>NUCLEOTIDE SEQUENCE [LARGE SCALE GENOMIC DNA]</scope>
    <source>
        <strain evidence="6 7">NM06_A21</strain>
    </source>
</reference>
<dbReference type="InterPro" id="IPR020581">
    <property type="entry name" value="GDC_P"/>
</dbReference>
<evidence type="ECO:0000256" key="1">
    <source>
        <dbReference type="ARBA" id="ARBA00003788"/>
    </source>
</evidence>
<dbReference type="CDD" id="cd00613">
    <property type="entry name" value="GDC-P"/>
    <property type="match status" value="1"/>
</dbReference>
<dbReference type="SUPFAM" id="SSF53383">
    <property type="entry name" value="PLP-dependent transferases"/>
    <property type="match status" value="1"/>
</dbReference>
<dbReference type="NCBIfam" id="NF001696">
    <property type="entry name" value="PRK00451.1"/>
    <property type="match status" value="1"/>
</dbReference>
<dbReference type="Gene3D" id="3.90.1150.10">
    <property type="entry name" value="Aspartate Aminotransferase, domain 1"/>
    <property type="match status" value="1"/>
</dbReference>
<evidence type="ECO:0000256" key="3">
    <source>
        <dbReference type="ARBA" id="ARBA00049026"/>
    </source>
</evidence>
<dbReference type="GO" id="GO:0019464">
    <property type="term" value="P:glycine decarboxylation via glycine cleavage system"/>
    <property type="evidence" value="ECO:0007669"/>
    <property type="project" value="UniProtKB-UniRule"/>
</dbReference>
<comment type="caution">
    <text evidence="6">The sequence shown here is derived from an EMBL/GenBank/DDBJ whole genome shotgun (WGS) entry which is preliminary data.</text>
</comment>
<comment type="similarity">
    <text evidence="4">Belongs to the GcvP family. N-terminal subunit subfamily.</text>
</comment>
<name>A0A4V3RU55_9BACT</name>
<dbReference type="PANTHER" id="PTHR42806">
    <property type="entry name" value="GLYCINE CLEAVAGE SYSTEM P-PROTEIN"/>
    <property type="match status" value="1"/>
</dbReference>
<protein>
    <recommendedName>
        <fullName evidence="4">Probable glycine dehydrogenase (decarboxylating) subunit 1</fullName>
        <ecNumber evidence="4">1.4.4.2</ecNumber>
    </recommendedName>
    <alternativeName>
        <fullName evidence="4">Glycine cleavage system P-protein subunit 1</fullName>
    </alternativeName>
    <alternativeName>
        <fullName evidence="4">Glycine decarboxylase subunit 1</fullName>
    </alternativeName>
    <alternativeName>
        <fullName evidence="4">Glycine dehydrogenase (aminomethyl-transferring) subunit 1</fullName>
    </alternativeName>
</protein>
<proteinExistence type="inferred from homology"/>